<dbReference type="InterPro" id="IPR013766">
    <property type="entry name" value="Thioredoxin_domain"/>
</dbReference>
<evidence type="ECO:0000256" key="2">
    <source>
        <dbReference type="ARBA" id="ARBA00022448"/>
    </source>
</evidence>
<dbReference type="FunFam" id="3.40.30.10:FF:000001">
    <property type="entry name" value="Thioredoxin"/>
    <property type="match status" value="1"/>
</dbReference>
<keyword evidence="5" id="KW-0676">Redox-active center</keyword>
<keyword evidence="4" id="KW-1015">Disulfide bond</keyword>
<dbReference type="RefSeq" id="XP_034105178.1">
    <property type="nucleotide sequence ID" value="XM_034249287.2"/>
</dbReference>
<comment type="similarity">
    <text evidence="1">Belongs to the thioredoxin family.</text>
</comment>
<dbReference type="InterPro" id="IPR036249">
    <property type="entry name" value="Thioredoxin-like_sf"/>
</dbReference>
<dbReference type="InterPro" id="IPR017937">
    <property type="entry name" value="Thioredoxin_CS"/>
</dbReference>
<dbReference type="GO" id="GO:0005739">
    <property type="term" value="C:mitochondrion"/>
    <property type="evidence" value="ECO:0007669"/>
    <property type="project" value="TreeGrafter"/>
</dbReference>
<dbReference type="GO" id="GO:0045454">
    <property type="term" value="P:cell redox homeostasis"/>
    <property type="evidence" value="ECO:0007669"/>
    <property type="project" value="TreeGrafter"/>
</dbReference>
<accession>A0A6P8X0B8</accession>
<evidence type="ECO:0000313" key="8">
    <source>
        <dbReference type="RefSeq" id="XP_034105178.1"/>
    </source>
</evidence>
<dbReference type="Gene3D" id="3.40.30.10">
    <property type="entry name" value="Glutaredoxin"/>
    <property type="match status" value="1"/>
</dbReference>
<organism evidence="7 8">
    <name type="scientific">Drosophila albomicans</name>
    <name type="common">Fruit fly</name>
    <dbReference type="NCBI Taxonomy" id="7291"/>
    <lineage>
        <taxon>Eukaryota</taxon>
        <taxon>Metazoa</taxon>
        <taxon>Ecdysozoa</taxon>
        <taxon>Arthropoda</taxon>
        <taxon>Hexapoda</taxon>
        <taxon>Insecta</taxon>
        <taxon>Pterygota</taxon>
        <taxon>Neoptera</taxon>
        <taxon>Endopterygota</taxon>
        <taxon>Diptera</taxon>
        <taxon>Brachycera</taxon>
        <taxon>Muscomorpha</taxon>
        <taxon>Ephydroidea</taxon>
        <taxon>Drosophilidae</taxon>
        <taxon>Drosophila</taxon>
    </lineage>
</organism>
<name>A0A6P8X0B8_DROAB</name>
<dbReference type="PANTHER" id="PTHR43601:SF3">
    <property type="entry name" value="THIOREDOXIN, MITOCHONDRIAL"/>
    <property type="match status" value="1"/>
</dbReference>
<dbReference type="Pfam" id="PF00085">
    <property type="entry name" value="Thioredoxin"/>
    <property type="match status" value="1"/>
</dbReference>
<evidence type="ECO:0000256" key="4">
    <source>
        <dbReference type="ARBA" id="ARBA00023157"/>
    </source>
</evidence>
<dbReference type="NCBIfam" id="TIGR01068">
    <property type="entry name" value="thioredoxin"/>
    <property type="match status" value="1"/>
</dbReference>
<dbReference type="CDD" id="cd02947">
    <property type="entry name" value="TRX_family"/>
    <property type="match status" value="1"/>
</dbReference>
<dbReference type="InterPro" id="IPR005746">
    <property type="entry name" value="Thioredoxin"/>
</dbReference>
<protein>
    <submittedName>
        <fullName evidence="8">Thioredoxin, mitochondrial</fullName>
    </submittedName>
</protein>
<gene>
    <name evidence="8" type="primary">LOC117568559</name>
</gene>
<evidence type="ECO:0000256" key="5">
    <source>
        <dbReference type="ARBA" id="ARBA00023284"/>
    </source>
</evidence>
<reference evidence="8" key="1">
    <citation type="submission" date="2025-08" db="UniProtKB">
        <authorList>
            <consortium name="RefSeq"/>
        </authorList>
    </citation>
    <scope>IDENTIFICATION</scope>
    <source>
        <strain evidence="8">15112-1751.03</strain>
        <tissue evidence="8">Whole Adult</tissue>
    </source>
</reference>
<dbReference type="SUPFAM" id="SSF52833">
    <property type="entry name" value="Thioredoxin-like"/>
    <property type="match status" value="1"/>
</dbReference>
<proteinExistence type="inferred from homology"/>
<dbReference type="PANTHER" id="PTHR43601">
    <property type="entry name" value="THIOREDOXIN, MITOCHONDRIAL"/>
    <property type="match status" value="1"/>
</dbReference>
<keyword evidence="7" id="KW-1185">Reference proteome</keyword>
<dbReference type="GeneID" id="117568559"/>
<keyword evidence="2" id="KW-0813">Transport</keyword>
<evidence type="ECO:0000259" key="6">
    <source>
        <dbReference type="PROSITE" id="PS51352"/>
    </source>
</evidence>
<evidence type="ECO:0000256" key="1">
    <source>
        <dbReference type="ARBA" id="ARBA00008987"/>
    </source>
</evidence>
<dbReference type="Proteomes" id="UP000515160">
    <property type="component" value="Chromosome 3"/>
</dbReference>
<keyword evidence="3" id="KW-0249">Electron transport</keyword>
<dbReference type="OrthoDB" id="19690at2759"/>
<sequence>MSKSRFPKKNLINYISRLSHVAKTKPVANRNIFDVQSVKEFEKKVKRSDKPVIVDFHASWCTPCKALAPRIANLVNEQRGRVHLARVDIDELTDLALDYKVASVPSLMVMHNGKVLNRMVGLQTSEYLRDWLKEIVRRSNKDWTSS</sequence>
<dbReference type="AlphaFoldDB" id="A0A6P8X0B8"/>
<evidence type="ECO:0000256" key="3">
    <source>
        <dbReference type="ARBA" id="ARBA00022982"/>
    </source>
</evidence>
<dbReference type="GO" id="GO:0015035">
    <property type="term" value="F:protein-disulfide reductase activity"/>
    <property type="evidence" value="ECO:0007669"/>
    <property type="project" value="InterPro"/>
</dbReference>
<feature type="domain" description="Thioredoxin" evidence="6">
    <location>
        <begin position="19"/>
        <end position="137"/>
    </location>
</feature>
<evidence type="ECO:0000313" key="7">
    <source>
        <dbReference type="Proteomes" id="UP000515160"/>
    </source>
</evidence>
<dbReference type="PROSITE" id="PS00194">
    <property type="entry name" value="THIOREDOXIN_1"/>
    <property type="match status" value="1"/>
</dbReference>
<dbReference type="PROSITE" id="PS51352">
    <property type="entry name" value="THIOREDOXIN_2"/>
    <property type="match status" value="1"/>
</dbReference>
<dbReference type="PRINTS" id="PR00421">
    <property type="entry name" value="THIOREDOXIN"/>
</dbReference>